<keyword evidence="8" id="KW-1133">Transmembrane helix</keyword>
<keyword evidence="6" id="KW-0547">Nucleotide-binding</keyword>
<sequence>MNPIDVSSPLKTWKHPSSQRIIIAVINLTKFFPRKKKPSVNRLTFGVRPGECFGLLGVNGAGKTTTFNMITGKLHPSMGTIYVNGFNVVTQTKNALKNLGYCPQFDAVHDLLTGRETLTLYARLRGFPEKQISTTVTELLKNMGLLPYADRITSIYSGGNRRKLSTAIAIIGKPQVILLDEPTSGMDPIGKRFMWDQIISLIKDGRSIILTTHSMEECEVLCQSIGIMINGKLKCFGNIQHLKNRYGNGYHVQLYLNHLITNDQINKLIKKFYKKFPNSILNKLQSHYYEYHMNKHIQLSILFKLLNKLQFNHYIEYYSVKQTTLDQLFMPMTLKWSIDCCPIFFNLLCSKSSFLVLFLKKFSFMLFMFVFLSTFLEPSGVQVRVNQ</sequence>
<protein>
    <submittedName>
        <fullName evidence="10">Uncharacterized protein</fullName>
    </submittedName>
</protein>
<evidence type="ECO:0000256" key="7">
    <source>
        <dbReference type="ARBA" id="ARBA00022840"/>
    </source>
</evidence>
<dbReference type="Gene3D" id="3.40.50.300">
    <property type="entry name" value="P-loop containing nucleotide triphosphate hydrolases"/>
    <property type="match status" value="1"/>
</dbReference>
<dbReference type="PROSITE" id="PS50893">
    <property type="entry name" value="ABC_TRANSPORTER_2"/>
    <property type="match status" value="1"/>
</dbReference>
<dbReference type="InterPro" id="IPR003593">
    <property type="entry name" value="AAA+_ATPase"/>
</dbReference>
<gene>
    <name evidence="10" type="ORF">SMRZ_LOCUS13386</name>
</gene>
<comment type="similarity">
    <text evidence="2">Belongs to the ABC transporter superfamily. ABCA family.</text>
</comment>
<dbReference type="Pfam" id="PF23321">
    <property type="entry name" value="R1_ABCA1"/>
    <property type="match status" value="1"/>
</dbReference>
<dbReference type="SUPFAM" id="SSF52540">
    <property type="entry name" value="P-loop containing nucleoside triphosphate hydrolases"/>
    <property type="match status" value="1"/>
</dbReference>
<evidence type="ECO:0000256" key="8">
    <source>
        <dbReference type="ARBA" id="ARBA00022989"/>
    </source>
</evidence>
<keyword evidence="9" id="KW-0472">Membrane</keyword>
<accession>A0A183MBG1</accession>
<dbReference type="GO" id="GO:0005524">
    <property type="term" value="F:ATP binding"/>
    <property type="evidence" value="ECO:0007669"/>
    <property type="project" value="UniProtKB-KW"/>
</dbReference>
<evidence type="ECO:0000313" key="11">
    <source>
        <dbReference type="Proteomes" id="UP000277204"/>
    </source>
</evidence>
<dbReference type="FunFam" id="3.40.50.300:FF:000335">
    <property type="entry name" value="ATP binding cassette subfamily A member 5"/>
    <property type="match status" value="1"/>
</dbReference>
<dbReference type="GO" id="GO:0016020">
    <property type="term" value="C:membrane"/>
    <property type="evidence" value="ECO:0007669"/>
    <property type="project" value="UniProtKB-SubCell"/>
</dbReference>
<dbReference type="InterPro" id="IPR027417">
    <property type="entry name" value="P-loop_NTPase"/>
</dbReference>
<dbReference type="InterPro" id="IPR026082">
    <property type="entry name" value="ABCA"/>
</dbReference>
<dbReference type="GO" id="GO:0016887">
    <property type="term" value="F:ATP hydrolysis activity"/>
    <property type="evidence" value="ECO:0007669"/>
    <property type="project" value="InterPro"/>
</dbReference>
<feature type="non-terminal residue" evidence="10">
    <location>
        <position position="387"/>
    </location>
</feature>
<evidence type="ECO:0000256" key="4">
    <source>
        <dbReference type="ARBA" id="ARBA00022692"/>
    </source>
</evidence>
<dbReference type="PANTHER" id="PTHR19229">
    <property type="entry name" value="ATP-BINDING CASSETTE TRANSPORTER SUBFAMILY A ABCA"/>
    <property type="match status" value="1"/>
</dbReference>
<evidence type="ECO:0000256" key="9">
    <source>
        <dbReference type="ARBA" id="ARBA00023136"/>
    </source>
</evidence>
<reference evidence="10 11" key="1">
    <citation type="submission" date="2018-11" db="EMBL/GenBank/DDBJ databases">
        <authorList>
            <consortium name="Pathogen Informatics"/>
        </authorList>
    </citation>
    <scope>NUCLEOTIDE SEQUENCE [LARGE SCALE GENOMIC DNA]</scope>
    <source>
        <strain evidence="10 11">Zambia</strain>
    </source>
</reference>
<evidence type="ECO:0000256" key="5">
    <source>
        <dbReference type="ARBA" id="ARBA00022737"/>
    </source>
</evidence>
<organism evidence="10 11">
    <name type="scientific">Schistosoma margrebowiei</name>
    <dbReference type="NCBI Taxonomy" id="48269"/>
    <lineage>
        <taxon>Eukaryota</taxon>
        <taxon>Metazoa</taxon>
        <taxon>Spiralia</taxon>
        <taxon>Lophotrochozoa</taxon>
        <taxon>Platyhelminthes</taxon>
        <taxon>Trematoda</taxon>
        <taxon>Digenea</taxon>
        <taxon>Strigeidida</taxon>
        <taxon>Schistosomatoidea</taxon>
        <taxon>Schistosomatidae</taxon>
        <taxon>Schistosoma</taxon>
    </lineage>
</organism>
<evidence type="ECO:0000256" key="1">
    <source>
        <dbReference type="ARBA" id="ARBA00004141"/>
    </source>
</evidence>
<keyword evidence="11" id="KW-1185">Reference proteome</keyword>
<dbReference type="SMART" id="SM00382">
    <property type="entry name" value="AAA"/>
    <property type="match status" value="1"/>
</dbReference>
<evidence type="ECO:0000256" key="3">
    <source>
        <dbReference type="ARBA" id="ARBA00022448"/>
    </source>
</evidence>
<dbReference type="PANTHER" id="PTHR19229:SF36">
    <property type="entry name" value="ATP-BINDING CASSETTE SUB-FAMILY A MEMBER 2"/>
    <property type="match status" value="1"/>
</dbReference>
<evidence type="ECO:0000256" key="6">
    <source>
        <dbReference type="ARBA" id="ARBA00022741"/>
    </source>
</evidence>
<dbReference type="Pfam" id="PF00005">
    <property type="entry name" value="ABC_tran"/>
    <property type="match status" value="1"/>
</dbReference>
<dbReference type="STRING" id="48269.A0A183MBG1"/>
<dbReference type="InterPro" id="IPR003439">
    <property type="entry name" value="ABC_transporter-like_ATP-bd"/>
</dbReference>
<dbReference type="Proteomes" id="UP000277204">
    <property type="component" value="Unassembled WGS sequence"/>
</dbReference>
<dbReference type="GO" id="GO:0005319">
    <property type="term" value="F:lipid transporter activity"/>
    <property type="evidence" value="ECO:0007669"/>
    <property type="project" value="TreeGrafter"/>
</dbReference>
<keyword evidence="3" id="KW-0813">Transport</keyword>
<dbReference type="AlphaFoldDB" id="A0A183MBG1"/>
<proteinExistence type="inferred from homology"/>
<dbReference type="GO" id="GO:0140359">
    <property type="term" value="F:ABC-type transporter activity"/>
    <property type="evidence" value="ECO:0007669"/>
    <property type="project" value="InterPro"/>
</dbReference>
<dbReference type="InterPro" id="IPR056264">
    <property type="entry name" value="R2_ABCA1-4-like"/>
</dbReference>
<keyword evidence="4" id="KW-0812">Transmembrane</keyword>
<keyword evidence="7" id="KW-0067">ATP-binding</keyword>
<evidence type="ECO:0000313" key="10">
    <source>
        <dbReference type="EMBL" id="VDP05883.1"/>
    </source>
</evidence>
<evidence type="ECO:0000256" key="2">
    <source>
        <dbReference type="ARBA" id="ARBA00008869"/>
    </source>
</evidence>
<keyword evidence="5" id="KW-0677">Repeat</keyword>
<dbReference type="EMBL" id="UZAI01009837">
    <property type="protein sequence ID" value="VDP05883.1"/>
    <property type="molecule type" value="Genomic_DNA"/>
</dbReference>
<comment type="subcellular location">
    <subcellularLocation>
        <location evidence="1">Membrane</location>
        <topology evidence="1">Multi-pass membrane protein</topology>
    </subcellularLocation>
</comment>
<name>A0A183MBG1_9TREM</name>
<dbReference type="CDD" id="cd03263">
    <property type="entry name" value="ABC_subfamily_A"/>
    <property type="match status" value="1"/>
</dbReference>